<feature type="transmembrane region" description="Helical" evidence="19">
    <location>
        <begin position="46"/>
        <end position="65"/>
    </location>
</feature>
<evidence type="ECO:0000256" key="5">
    <source>
        <dbReference type="ARBA" id="ARBA00022679"/>
    </source>
</evidence>
<dbReference type="InterPro" id="IPR000829">
    <property type="entry name" value="DAGK"/>
</dbReference>
<dbReference type="InterPro" id="IPR036945">
    <property type="entry name" value="DAGK_sf"/>
</dbReference>
<evidence type="ECO:0000256" key="18">
    <source>
        <dbReference type="PIRSR" id="PIRSR600829-4"/>
    </source>
</evidence>
<keyword evidence="12 19" id="KW-0472">Membrane</keyword>
<dbReference type="GO" id="GO:0008654">
    <property type="term" value="P:phospholipid biosynthetic process"/>
    <property type="evidence" value="ECO:0007669"/>
    <property type="project" value="UniProtKB-KW"/>
</dbReference>
<evidence type="ECO:0000256" key="10">
    <source>
        <dbReference type="ARBA" id="ARBA00022989"/>
    </source>
</evidence>
<keyword evidence="11" id="KW-0443">Lipid metabolism</keyword>
<keyword evidence="18" id="KW-0460">Magnesium</keyword>
<dbReference type="GO" id="GO:0005886">
    <property type="term" value="C:plasma membrane"/>
    <property type="evidence" value="ECO:0007669"/>
    <property type="project" value="UniProtKB-SubCell"/>
</dbReference>
<dbReference type="KEGG" id="sxl:SXYLSMQ121_1223"/>
<evidence type="ECO:0000256" key="14">
    <source>
        <dbReference type="ARBA" id="ARBA00023264"/>
    </source>
</evidence>
<comment type="similarity">
    <text evidence="2">Belongs to the bacterial diacylglycerol kinase family.</text>
</comment>
<dbReference type="GO" id="GO:0046872">
    <property type="term" value="F:metal ion binding"/>
    <property type="evidence" value="ECO:0007669"/>
    <property type="project" value="UniProtKB-KW"/>
</dbReference>
<evidence type="ECO:0000256" key="12">
    <source>
        <dbReference type="ARBA" id="ARBA00023136"/>
    </source>
</evidence>
<keyword evidence="6 19" id="KW-0812">Transmembrane</keyword>
<feature type="binding site" evidence="17">
    <location>
        <begin position="84"/>
        <end position="85"/>
    </location>
    <ligand>
        <name>ATP</name>
        <dbReference type="ChEBI" id="CHEBI:30616"/>
    </ligand>
</feature>
<keyword evidence="10 19" id="KW-1133">Transmembrane helix</keyword>
<dbReference type="KEGG" id="sxo:SXYL_01287"/>
<dbReference type="Proteomes" id="UP000285579">
    <property type="component" value="Unassembled WGS sequence"/>
</dbReference>
<dbReference type="Proteomes" id="UP000307747">
    <property type="component" value="Unassembled WGS sequence"/>
</dbReference>
<keyword evidence="9 17" id="KW-0067">ATP-binding</keyword>
<gene>
    <name evidence="20" type="ORF">BU104_01370</name>
    <name evidence="21" type="ORF">FEZ53_05160</name>
</gene>
<comment type="caution">
    <text evidence="21">The sequence shown here is derived from an EMBL/GenBank/DDBJ whole genome shotgun (WGS) entry which is preliminary data.</text>
</comment>
<feature type="binding site" evidence="16">
    <location>
        <position position="59"/>
    </location>
    <ligand>
        <name>substrate</name>
    </ligand>
</feature>
<name>A0A418IAD6_STAXY</name>
<feature type="binding site" evidence="17">
    <location>
        <position position="66"/>
    </location>
    <ligand>
        <name>ATP</name>
        <dbReference type="ChEBI" id="CHEBI:30616"/>
    </ligand>
</feature>
<feature type="transmembrane region" description="Helical" evidence="19">
    <location>
        <begin position="21"/>
        <end position="40"/>
    </location>
</feature>
<feature type="transmembrane region" description="Helical" evidence="19">
    <location>
        <begin position="86"/>
        <end position="111"/>
    </location>
</feature>
<dbReference type="Gene3D" id="1.10.287.3610">
    <property type="match status" value="1"/>
</dbReference>
<dbReference type="GO" id="GO:0016301">
    <property type="term" value="F:kinase activity"/>
    <property type="evidence" value="ECO:0007669"/>
    <property type="project" value="UniProtKB-KW"/>
</dbReference>
<keyword evidence="14" id="KW-1208">Phospholipid metabolism</keyword>
<dbReference type="OrthoDB" id="9789934at2"/>
<evidence type="ECO:0000256" key="13">
    <source>
        <dbReference type="ARBA" id="ARBA00023209"/>
    </source>
</evidence>
<reference evidence="20 22" key="1">
    <citation type="journal article" date="2016" name="Front. Microbiol.">
        <title>Comprehensive Phylogenetic Analysis of Bovine Non-aureus Staphylococci Species Based on Whole-Genome Sequencing.</title>
        <authorList>
            <person name="Naushad S."/>
            <person name="Barkema H.W."/>
            <person name="Luby C."/>
            <person name="Condas L.A."/>
            <person name="Nobrega D.B."/>
            <person name="Carson D.A."/>
            <person name="De Buck J."/>
        </authorList>
    </citation>
    <scope>NUCLEOTIDE SEQUENCE [LARGE SCALE GENOMIC DNA]</scope>
    <source>
        <strain evidence="20 22">SNUC 1349</strain>
    </source>
</reference>
<dbReference type="AlphaFoldDB" id="A0A418IAD6"/>
<dbReference type="EMBL" id="QXUI01000001">
    <property type="protein sequence ID" value="RIM94360.1"/>
    <property type="molecule type" value="Genomic_DNA"/>
</dbReference>
<dbReference type="GeneID" id="45496892"/>
<dbReference type="PANTHER" id="PTHR34299:SF1">
    <property type="entry name" value="DIACYLGLYCEROL KINASE"/>
    <property type="match status" value="1"/>
</dbReference>
<evidence type="ECO:0000313" key="21">
    <source>
        <dbReference type="EMBL" id="TLP91678.1"/>
    </source>
</evidence>
<organism evidence="21 23">
    <name type="scientific">Staphylococcus xylosus</name>
    <dbReference type="NCBI Taxonomy" id="1288"/>
    <lineage>
        <taxon>Bacteria</taxon>
        <taxon>Bacillati</taxon>
        <taxon>Bacillota</taxon>
        <taxon>Bacilli</taxon>
        <taxon>Bacillales</taxon>
        <taxon>Staphylococcaceae</taxon>
        <taxon>Staphylococcus</taxon>
    </lineage>
</organism>
<keyword evidence="3" id="KW-1003">Cell membrane</keyword>
<feature type="active site" description="Proton acceptor" evidence="15">
    <location>
        <position position="59"/>
    </location>
</feature>
<evidence type="ECO:0000256" key="17">
    <source>
        <dbReference type="PIRSR" id="PIRSR600829-3"/>
    </source>
</evidence>
<evidence type="ECO:0000256" key="8">
    <source>
        <dbReference type="ARBA" id="ARBA00022777"/>
    </source>
</evidence>
<keyword evidence="4" id="KW-0444">Lipid biosynthesis</keyword>
<evidence type="ECO:0000256" key="6">
    <source>
        <dbReference type="ARBA" id="ARBA00022692"/>
    </source>
</evidence>
<sequence length="112" mass="12612">MKRFSYAFQGMLVLIRKDHKFLLHLLLALIVIIAGFTFKINEVEWLFIIISIGLVLAFEAINTAVEYVVDLVTNEYHVLAKNAKDVAAFSVVLASLVALVIGLIIFLPYVFK</sequence>
<dbReference type="PROSITE" id="PS01069">
    <property type="entry name" value="DAGK_PROKAR"/>
    <property type="match status" value="1"/>
</dbReference>
<feature type="binding site" evidence="17">
    <location>
        <begin position="75"/>
        <end position="77"/>
    </location>
    <ligand>
        <name>ATP</name>
        <dbReference type="ChEBI" id="CHEBI:30616"/>
    </ligand>
</feature>
<dbReference type="Pfam" id="PF01219">
    <property type="entry name" value="DAGK_prokar"/>
    <property type="match status" value="1"/>
</dbReference>
<dbReference type="KEGG" id="sxy:BE24_05185"/>
<evidence type="ECO:0000313" key="23">
    <source>
        <dbReference type="Proteomes" id="UP000307747"/>
    </source>
</evidence>
<proteinExistence type="inferred from homology"/>
<keyword evidence="13" id="KW-0594">Phospholipid biosynthesis</keyword>
<evidence type="ECO:0000313" key="20">
    <source>
        <dbReference type="EMBL" id="RIM94360.1"/>
    </source>
</evidence>
<dbReference type="InterPro" id="IPR033717">
    <property type="entry name" value="UDPK"/>
</dbReference>
<protein>
    <submittedName>
        <fullName evidence="21">Diacylglycerol kinase family protein</fullName>
    </submittedName>
</protein>
<keyword evidence="8 21" id="KW-0418">Kinase</keyword>
<evidence type="ECO:0000256" key="3">
    <source>
        <dbReference type="ARBA" id="ARBA00022475"/>
    </source>
</evidence>
<keyword evidence="18" id="KW-0479">Metal-binding</keyword>
<evidence type="ECO:0000256" key="15">
    <source>
        <dbReference type="PIRSR" id="PIRSR600829-1"/>
    </source>
</evidence>
<reference evidence="20" key="2">
    <citation type="submission" date="2018-09" db="EMBL/GenBank/DDBJ databases">
        <authorList>
            <person name="Naushad S."/>
            <person name="De Buck J."/>
        </authorList>
    </citation>
    <scope>NUCLEOTIDE SEQUENCE</scope>
    <source>
        <strain evidence="20">SNUC 1349</strain>
    </source>
</reference>
<reference evidence="21 23" key="3">
    <citation type="submission" date="2019-05" db="EMBL/GenBank/DDBJ databases">
        <title>The metagenome of a microbial culture collection derived from dairy environment covers the genomic content of the human microbiome.</title>
        <authorList>
            <person name="Roder T."/>
            <person name="Wuthrich D."/>
            <person name="Sattari Z."/>
            <person name="Von Ah U."/>
            <person name="Bar C."/>
            <person name="Ronchi F."/>
            <person name="Macpherson A.J."/>
            <person name="Ganal-Vonarburg S.C."/>
            <person name="Bruggmann R."/>
            <person name="Vergeres G."/>
        </authorList>
    </citation>
    <scope>NUCLEOTIDE SEQUENCE [LARGE SCALE GENOMIC DNA]</scope>
    <source>
        <strain evidence="21 23">FAM 20833</strain>
    </source>
</reference>
<evidence type="ECO:0000256" key="1">
    <source>
        <dbReference type="ARBA" id="ARBA00004651"/>
    </source>
</evidence>
<keyword evidence="7 17" id="KW-0547">Nucleotide-binding</keyword>
<comment type="subcellular location">
    <subcellularLocation>
        <location evidence="1">Cell membrane</location>
        <topology evidence="1">Multi-pass membrane protein</topology>
    </subcellularLocation>
</comment>
<dbReference type="GO" id="GO:0005524">
    <property type="term" value="F:ATP binding"/>
    <property type="evidence" value="ECO:0007669"/>
    <property type="project" value="UniProtKB-KW"/>
</dbReference>
<evidence type="ECO:0000256" key="19">
    <source>
        <dbReference type="SAM" id="Phobius"/>
    </source>
</evidence>
<dbReference type="EMBL" id="VBTJ01000001">
    <property type="protein sequence ID" value="TLP91678.1"/>
    <property type="molecule type" value="Genomic_DNA"/>
</dbReference>
<evidence type="ECO:0000256" key="2">
    <source>
        <dbReference type="ARBA" id="ARBA00005967"/>
    </source>
</evidence>
<evidence type="ECO:0000256" key="11">
    <source>
        <dbReference type="ARBA" id="ARBA00023098"/>
    </source>
</evidence>
<evidence type="ECO:0000256" key="9">
    <source>
        <dbReference type="ARBA" id="ARBA00022840"/>
    </source>
</evidence>
<accession>A0A418IAD6</accession>
<keyword evidence="5" id="KW-0808">Transferase</keyword>
<dbReference type="RefSeq" id="WP_029377169.1">
    <property type="nucleotide sequence ID" value="NZ_BKAZ01000007.1"/>
</dbReference>
<dbReference type="PANTHER" id="PTHR34299">
    <property type="entry name" value="DIACYLGLYCEROL KINASE"/>
    <property type="match status" value="1"/>
</dbReference>
<evidence type="ECO:0000256" key="4">
    <source>
        <dbReference type="ARBA" id="ARBA00022516"/>
    </source>
</evidence>
<feature type="binding site" evidence="18">
    <location>
        <position position="66"/>
    </location>
    <ligand>
        <name>a divalent metal cation</name>
        <dbReference type="ChEBI" id="CHEBI:60240"/>
    </ligand>
</feature>
<evidence type="ECO:0000256" key="16">
    <source>
        <dbReference type="PIRSR" id="PIRSR600829-2"/>
    </source>
</evidence>
<comment type="cofactor">
    <cofactor evidence="18">
        <name>Mg(2+)</name>
        <dbReference type="ChEBI" id="CHEBI:18420"/>
    </cofactor>
    <text evidence="18">Mn(2+), Zn(2+), Cd(2+) and Co(2+) support activity to lesser extents.</text>
</comment>
<dbReference type="CDD" id="cd14265">
    <property type="entry name" value="UDPK_IM_like"/>
    <property type="match status" value="1"/>
</dbReference>
<evidence type="ECO:0000313" key="22">
    <source>
        <dbReference type="Proteomes" id="UP000285579"/>
    </source>
</evidence>
<feature type="binding site" evidence="17">
    <location>
        <position position="6"/>
    </location>
    <ligand>
        <name>ATP</name>
        <dbReference type="ChEBI" id="CHEBI:30616"/>
    </ligand>
</feature>
<evidence type="ECO:0000256" key="7">
    <source>
        <dbReference type="ARBA" id="ARBA00022741"/>
    </source>
</evidence>